<protein>
    <submittedName>
        <fullName evidence="1">Uncharacterized protein</fullName>
    </submittedName>
</protein>
<dbReference type="Proteomes" id="UP000600588">
    <property type="component" value="Unassembled WGS sequence"/>
</dbReference>
<proteinExistence type="predicted"/>
<dbReference type="RefSeq" id="WP_188228686.1">
    <property type="nucleotide sequence ID" value="NZ_JACVXB010000001.1"/>
</dbReference>
<sequence>MNIGEAIITGLITFSNIILKGLFVHLEIIIESPVPIAQNRIRKAM</sequence>
<evidence type="ECO:0000313" key="2">
    <source>
        <dbReference type="Proteomes" id="UP000600588"/>
    </source>
</evidence>
<keyword evidence="2" id="KW-1185">Reference proteome</keyword>
<gene>
    <name evidence="1" type="ORF">ICJ83_02045</name>
</gene>
<accession>A0A8J6PYC3</accession>
<name>A0A8J6PYC3_9FLAO</name>
<dbReference type="AlphaFoldDB" id="A0A8J6PYC3"/>
<evidence type="ECO:0000313" key="1">
    <source>
        <dbReference type="EMBL" id="MBD0830903.1"/>
    </source>
</evidence>
<reference evidence="1 2" key="1">
    <citation type="submission" date="2020-09" db="EMBL/GenBank/DDBJ databases">
        <title>TT11 complete genome.</title>
        <authorList>
            <person name="Wu Z."/>
        </authorList>
    </citation>
    <scope>NUCLEOTIDE SEQUENCE [LARGE SCALE GENOMIC DNA]</scope>
    <source>
        <strain evidence="1 2">TT11</strain>
    </source>
</reference>
<comment type="caution">
    <text evidence="1">The sequence shown here is derived from an EMBL/GenBank/DDBJ whole genome shotgun (WGS) entry which is preliminary data.</text>
</comment>
<dbReference type="EMBL" id="JACVXB010000001">
    <property type="protein sequence ID" value="MBD0830903.1"/>
    <property type="molecule type" value="Genomic_DNA"/>
</dbReference>
<organism evidence="1 2">
    <name type="scientific">Aestuariibaculum sediminum</name>
    <dbReference type="NCBI Taxonomy" id="2770637"/>
    <lineage>
        <taxon>Bacteria</taxon>
        <taxon>Pseudomonadati</taxon>
        <taxon>Bacteroidota</taxon>
        <taxon>Flavobacteriia</taxon>
        <taxon>Flavobacteriales</taxon>
        <taxon>Flavobacteriaceae</taxon>
    </lineage>
</organism>